<proteinExistence type="predicted"/>
<name>A0ACC1S5Z0_9HYPO</name>
<dbReference type="EMBL" id="JANRMS010000925">
    <property type="protein sequence ID" value="KAJ3532804.1"/>
    <property type="molecule type" value="Genomic_DNA"/>
</dbReference>
<evidence type="ECO:0000313" key="2">
    <source>
        <dbReference type="Proteomes" id="UP001148629"/>
    </source>
</evidence>
<accession>A0ACC1S5Z0</accession>
<dbReference type="Proteomes" id="UP001148629">
    <property type="component" value="Unassembled WGS sequence"/>
</dbReference>
<keyword evidence="2" id="KW-1185">Reference proteome</keyword>
<reference evidence="1" key="1">
    <citation type="submission" date="2022-08" db="EMBL/GenBank/DDBJ databases">
        <title>Genome Sequence of Fusarium decemcellulare.</title>
        <authorList>
            <person name="Buettner E."/>
        </authorList>
    </citation>
    <scope>NUCLEOTIDE SEQUENCE</scope>
    <source>
        <strain evidence="1">Babe19</strain>
    </source>
</reference>
<protein>
    <submittedName>
        <fullName evidence="1">Uncharacterized protein</fullName>
    </submittedName>
</protein>
<comment type="caution">
    <text evidence="1">The sequence shown here is derived from an EMBL/GenBank/DDBJ whole genome shotgun (WGS) entry which is preliminary data.</text>
</comment>
<sequence length="1042" mass="117757">MNAENYIQSGREKDQTNIYDIFSDVHDIAGILIIVNYPSRLKVASIFVAETFSEVKDPDIFSADRRVGQSWEPGSGPTSVRTTYDTVKFEDGTLDIYNDVLFKIQVITLPASLINKIAHSLHYKKEVGALSRRDEIVIDLTKELVLCYSLCLYYKDTLEAHEIRIMREAAFPLGEDVELGINKLVRMLPGIPELKNADSDAKCIPKRTFQVVFKSLPFHSGQTTPGLWKSLVSSMRFKRSRILYHPSINLPIVGQARFDSGDVYTSPKCQEGTQTAARKRIHHWINKEVEPSMRWIYTPAGTGKSTLARTMADKLTKTSQIVAGYFFKQGEASRNRVSYLFPTIASRLIVTVPHYEATLRKSFKSNPNTDIDRLSSTKVIIIDALDECDNLHRATDIIKLLQCLQDLKTLRLMEAGHGNLLPLITDYVHDISSDIEVVLRTAFGKIQTEASLEDAWLTERQFRHVLERATHPSSPVSSMPQLYSNTFTTDRVKLDQMYAIVFETLDSNTETGESGYVTMLEQKTLQKILGAIVLVAEPLQAATLDGLLQLKKNTTQRWLECLRALEDVPVLERDPVEMVHKSFSNFILKEKLKEEKWYHIDAEEVHEHLADGCLKQLETHLRNDICDTGDHGMSRLELELATIWRCITSGLEYSSLFWWHHWLRCKTEGHDYKRLYSFFRFHLLHWIECISILGYFAPTATAFNGIYAEMKVIAAVHGGLKLWDLDVCTSEHHESLQYQEHPGSQELWPRGPSVEGIRSSPPVAFSPDSQFLETSAENSVDLWRLTAATLDKHLVPEASDIQAWQVANQDVELHCDDPLCPCTSVSVEYESDIPAVWINWTAELNEATSLGSPTSWDRYLVKMKSLHASYPALLSPVLQVTPDCLFQRDQFELSALGGPVRHEYVCGSSCTIAYGSMDRQEQMVEAFRFIDLAGNPDGPMPRDWINMIDPDSYGHFTDLDTSRGRHAEGKLGQHARGTGKFWAIGIDLARQMSAWQSSATDPKASGTQAVIASCSLEKRQSSFNQKMLYLHPSGFPNEASST</sequence>
<gene>
    <name evidence="1" type="ORF">NM208_g8270</name>
</gene>
<organism evidence="1 2">
    <name type="scientific">Fusarium decemcellulare</name>
    <dbReference type="NCBI Taxonomy" id="57161"/>
    <lineage>
        <taxon>Eukaryota</taxon>
        <taxon>Fungi</taxon>
        <taxon>Dikarya</taxon>
        <taxon>Ascomycota</taxon>
        <taxon>Pezizomycotina</taxon>
        <taxon>Sordariomycetes</taxon>
        <taxon>Hypocreomycetidae</taxon>
        <taxon>Hypocreales</taxon>
        <taxon>Nectriaceae</taxon>
        <taxon>Fusarium</taxon>
        <taxon>Fusarium decemcellulare species complex</taxon>
    </lineage>
</organism>
<evidence type="ECO:0000313" key="1">
    <source>
        <dbReference type="EMBL" id="KAJ3532804.1"/>
    </source>
</evidence>